<reference evidence="1 2" key="1">
    <citation type="journal article" date="2013" name="PLoS Genet.">
        <title>The genome and development-dependent transcriptomes of Pyronema confluens: a window into fungal evolution.</title>
        <authorList>
            <person name="Traeger S."/>
            <person name="Altegoer F."/>
            <person name="Freitag M."/>
            <person name="Gabaldon T."/>
            <person name="Kempken F."/>
            <person name="Kumar A."/>
            <person name="Marcet-Houben M."/>
            <person name="Poggeler S."/>
            <person name="Stajich J.E."/>
            <person name="Nowrousian M."/>
        </authorList>
    </citation>
    <scope>NUCLEOTIDE SEQUENCE [LARGE SCALE GENOMIC DNA]</scope>
    <source>
        <strain evidence="2">CBS 100304</strain>
        <tissue evidence="1">Vegetative mycelium</tissue>
    </source>
</reference>
<dbReference type="EMBL" id="HF935680">
    <property type="protein sequence ID" value="CCX12150.1"/>
    <property type="molecule type" value="Genomic_DNA"/>
</dbReference>
<evidence type="ECO:0000313" key="2">
    <source>
        <dbReference type="Proteomes" id="UP000018144"/>
    </source>
</evidence>
<dbReference type="Proteomes" id="UP000018144">
    <property type="component" value="Unassembled WGS sequence"/>
</dbReference>
<organism evidence="1 2">
    <name type="scientific">Pyronema omphalodes (strain CBS 100304)</name>
    <name type="common">Pyronema confluens</name>
    <dbReference type="NCBI Taxonomy" id="1076935"/>
    <lineage>
        <taxon>Eukaryota</taxon>
        <taxon>Fungi</taxon>
        <taxon>Dikarya</taxon>
        <taxon>Ascomycota</taxon>
        <taxon>Pezizomycotina</taxon>
        <taxon>Pezizomycetes</taxon>
        <taxon>Pezizales</taxon>
        <taxon>Pyronemataceae</taxon>
        <taxon>Pyronema</taxon>
    </lineage>
</organism>
<dbReference type="AlphaFoldDB" id="U4L6P4"/>
<gene>
    <name evidence="1" type="ORF">PCON_11744</name>
</gene>
<name>U4L6P4_PYROM</name>
<evidence type="ECO:0000313" key="1">
    <source>
        <dbReference type="EMBL" id="CCX12150.1"/>
    </source>
</evidence>
<protein>
    <submittedName>
        <fullName evidence="1">Uncharacterized protein</fullName>
    </submittedName>
</protein>
<sequence>MSESAFPASNWPSNCLCAFPNQPTMADARCRRNLRAGASQRRVITGLGFGGFSDGFSMGLAQGKMKERSRGLEWKEAGNWKKNEV</sequence>
<accession>U4L6P4</accession>
<keyword evidence="2" id="KW-1185">Reference proteome</keyword>
<proteinExistence type="predicted"/>